<dbReference type="EMBL" id="FNEW01000001">
    <property type="protein sequence ID" value="SDJ13475.1"/>
    <property type="molecule type" value="Genomic_DNA"/>
</dbReference>
<dbReference type="Proteomes" id="UP000198917">
    <property type="component" value="Unassembled WGS sequence"/>
</dbReference>
<gene>
    <name evidence="1" type="ORF">SAMN05428983_0312</name>
</gene>
<proteinExistence type="predicted"/>
<sequence length="47" mass="4938">MPAGTELGRRKRHPTRVASKGVYTGAGAIIQTEAKDKSGPVFPDATL</sequence>
<organism evidence="1 2">
    <name type="scientific">Agrobacterium fabrum</name>
    <dbReference type="NCBI Taxonomy" id="1176649"/>
    <lineage>
        <taxon>Bacteria</taxon>
        <taxon>Pseudomonadati</taxon>
        <taxon>Pseudomonadota</taxon>
        <taxon>Alphaproteobacteria</taxon>
        <taxon>Hyphomicrobiales</taxon>
        <taxon>Rhizobiaceae</taxon>
        <taxon>Rhizobium/Agrobacterium group</taxon>
        <taxon>Agrobacterium</taxon>
        <taxon>Agrobacterium tumefaciens complex</taxon>
    </lineage>
</organism>
<protein>
    <submittedName>
        <fullName evidence="1">Uncharacterized protein</fullName>
    </submittedName>
</protein>
<reference evidence="1 2" key="1">
    <citation type="submission" date="2016-10" db="EMBL/GenBank/DDBJ databases">
        <authorList>
            <person name="Varghese N."/>
            <person name="Submissions S."/>
        </authorList>
    </citation>
    <scope>NUCLEOTIDE SEQUENCE [LARGE SCALE GENOMIC DNA]</scope>
    <source>
        <strain evidence="1 2">PDC82</strain>
    </source>
</reference>
<evidence type="ECO:0000313" key="1">
    <source>
        <dbReference type="EMBL" id="SDJ13475.1"/>
    </source>
</evidence>
<evidence type="ECO:0000313" key="2">
    <source>
        <dbReference type="Proteomes" id="UP000198917"/>
    </source>
</evidence>
<comment type="caution">
    <text evidence="1">The sequence shown here is derived from an EMBL/GenBank/DDBJ whole genome shotgun (WGS) entry which is preliminary data.</text>
</comment>
<accession>A0A7Z7FLJ9</accession>
<dbReference type="AlphaFoldDB" id="A0A7Z7FLJ9"/>
<name>A0A7Z7FLJ9_9HYPH</name>